<keyword evidence="7" id="KW-1185">Reference proteome</keyword>
<keyword evidence="3" id="KW-0472">Membrane</keyword>
<gene>
    <name evidence="6" type="ORF">SPPG_04594</name>
</gene>
<organism evidence="6 7">
    <name type="scientific">Spizellomyces punctatus (strain DAOM BR117)</name>
    <dbReference type="NCBI Taxonomy" id="645134"/>
    <lineage>
        <taxon>Eukaryota</taxon>
        <taxon>Fungi</taxon>
        <taxon>Fungi incertae sedis</taxon>
        <taxon>Chytridiomycota</taxon>
        <taxon>Chytridiomycota incertae sedis</taxon>
        <taxon>Chytridiomycetes</taxon>
        <taxon>Spizellomycetales</taxon>
        <taxon>Spizellomycetaceae</taxon>
        <taxon>Spizellomyces</taxon>
    </lineage>
</organism>
<dbReference type="RefSeq" id="XP_016608303.1">
    <property type="nucleotide sequence ID" value="XM_016752830.1"/>
</dbReference>
<dbReference type="Proteomes" id="UP000053201">
    <property type="component" value="Unassembled WGS sequence"/>
</dbReference>
<dbReference type="AlphaFoldDB" id="A0A0L0HHH3"/>
<feature type="signal peptide" evidence="4">
    <location>
        <begin position="1"/>
        <end position="25"/>
    </location>
</feature>
<reference evidence="6 7" key="1">
    <citation type="submission" date="2009-08" db="EMBL/GenBank/DDBJ databases">
        <title>The Genome Sequence of Spizellomyces punctatus strain DAOM BR117.</title>
        <authorList>
            <consortium name="The Broad Institute Genome Sequencing Platform"/>
            <person name="Russ C."/>
            <person name="Cuomo C."/>
            <person name="Shea T."/>
            <person name="Young S.K."/>
            <person name="Zeng Q."/>
            <person name="Koehrsen M."/>
            <person name="Haas B."/>
            <person name="Borodovsky M."/>
            <person name="Guigo R."/>
            <person name="Alvarado L."/>
            <person name="Berlin A."/>
            <person name="Bochicchio J."/>
            <person name="Borenstein D."/>
            <person name="Chapman S."/>
            <person name="Chen Z."/>
            <person name="Engels R."/>
            <person name="Freedman E."/>
            <person name="Gellesch M."/>
            <person name="Goldberg J."/>
            <person name="Griggs A."/>
            <person name="Gujja S."/>
            <person name="Heiman D."/>
            <person name="Hepburn T."/>
            <person name="Howarth C."/>
            <person name="Jen D."/>
            <person name="Larson L."/>
            <person name="Lewis B."/>
            <person name="Mehta T."/>
            <person name="Park D."/>
            <person name="Pearson M."/>
            <person name="Roberts A."/>
            <person name="Saif S."/>
            <person name="Shenoy N."/>
            <person name="Sisk P."/>
            <person name="Stolte C."/>
            <person name="Sykes S."/>
            <person name="Thomson T."/>
            <person name="Walk T."/>
            <person name="White J."/>
            <person name="Yandava C."/>
            <person name="Burger G."/>
            <person name="Gray M.W."/>
            <person name="Holland P.W.H."/>
            <person name="King N."/>
            <person name="Lang F.B.F."/>
            <person name="Roger A.J."/>
            <person name="Ruiz-Trillo I."/>
            <person name="Lander E."/>
            <person name="Nusbaum C."/>
        </authorList>
    </citation>
    <scope>NUCLEOTIDE SEQUENCE [LARGE SCALE GENOMIC DNA]</scope>
    <source>
        <strain evidence="6 7">DAOM BR117</strain>
    </source>
</reference>
<evidence type="ECO:0000313" key="6">
    <source>
        <dbReference type="EMBL" id="KND00264.1"/>
    </source>
</evidence>
<protein>
    <recommendedName>
        <fullName evidence="5">Calcineurin-like phosphoesterase domain-containing protein</fullName>
    </recommendedName>
</protein>
<dbReference type="PANTHER" id="PTHR10340:SF55">
    <property type="entry name" value="ENDOPOLYPHOSPHATASE"/>
    <property type="match status" value="1"/>
</dbReference>
<dbReference type="PANTHER" id="PTHR10340">
    <property type="entry name" value="SPHINGOMYELIN PHOSPHODIESTERASE"/>
    <property type="match status" value="1"/>
</dbReference>
<feature type="chain" id="PRO_5005540108" description="Calcineurin-like phosphoesterase domain-containing protein" evidence="4">
    <location>
        <begin position="26"/>
        <end position="572"/>
    </location>
</feature>
<dbReference type="InterPro" id="IPR004843">
    <property type="entry name" value="Calcineurin-like_PHP"/>
</dbReference>
<name>A0A0L0HHH3_SPIPD</name>
<feature type="transmembrane region" description="Helical" evidence="3">
    <location>
        <begin position="505"/>
        <end position="525"/>
    </location>
</feature>
<evidence type="ECO:0000259" key="5">
    <source>
        <dbReference type="Pfam" id="PF00149"/>
    </source>
</evidence>
<dbReference type="GO" id="GO:0006798">
    <property type="term" value="P:polyphosphate catabolic process"/>
    <property type="evidence" value="ECO:0007669"/>
    <property type="project" value="TreeGrafter"/>
</dbReference>
<keyword evidence="3" id="KW-0812">Transmembrane</keyword>
<dbReference type="Gene3D" id="3.60.21.10">
    <property type="match status" value="1"/>
</dbReference>
<dbReference type="GO" id="GO:0000298">
    <property type="term" value="F:endopolyphosphatase activity"/>
    <property type="evidence" value="ECO:0007669"/>
    <property type="project" value="TreeGrafter"/>
</dbReference>
<proteinExistence type="predicted"/>
<dbReference type="GO" id="GO:0000324">
    <property type="term" value="C:fungal-type vacuole"/>
    <property type="evidence" value="ECO:0007669"/>
    <property type="project" value="TreeGrafter"/>
</dbReference>
<dbReference type="EMBL" id="KQ257456">
    <property type="protein sequence ID" value="KND00264.1"/>
    <property type="molecule type" value="Genomic_DNA"/>
</dbReference>
<dbReference type="GO" id="GO:0004309">
    <property type="term" value="F:exopolyphosphatase activity"/>
    <property type="evidence" value="ECO:0007669"/>
    <property type="project" value="TreeGrafter"/>
</dbReference>
<keyword evidence="4" id="KW-0732">Signal</keyword>
<dbReference type="InterPro" id="IPR029052">
    <property type="entry name" value="Metallo-depent_PP-like"/>
</dbReference>
<feature type="domain" description="Calcineurin-like phosphoesterase" evidence="5">
    <location>
        <begin position="34"/>
        <end position="297"/>
    </location>
</feature>
<dbReference type="eggNOG" id="KOG3770">
    <property type="taxonomic scope" value="Eukaryota"/>
</dbReference>
<keyword evidence="2" id="KW-0325">Glycoprotein</keyword>
<dbReference type="InParanoid" id="A0A0L0HHH3"/>
<evidence type="ECO:0000256" key="1">
    <source>
        <dbReference type="ARBA" id="ARBA00022801"/>
    </source>
</evidence>
<dbReference type="VEuPathDB" id="FungiDB:SPPG_04594"/>
<dbReference type="GO" id="GO:0005615">
    <property type="term" value="C:extracellular space"/>
    <property type="evidence" value="ECO:0007669"/>
    <property type="project" value="TreeGrafter"/>
</dbReference>
<accession>A0A0L0HHH3</accession>
<dbReference type="GeneID" id="27688035"/>
<dbReference type="OrthoDB" id="348678at2759"/>
<dbReference type="GO" id="GO:0008081">
    <property type="term" value="F:phosphoric diester hydrolase activity"/>
    <property type="evidence" value="ECO:0007669"/>
    <property type="project" value="TreeGrafter"/>
</dbReference>
<sequence length="572" mass="64497">MLRDKGPSLLLALLLPLLAVAAPSAKPPSHVSKRFLHITDIHYDPFYVPHSDPSTQCHRAPASQFSSDTSSAPSVSHYGALGTTCDSPLPLVEDTFTSIKREVLANQDIDFVFWTGDSSRHDRDKSFPRDASEVVSQNLEIVYYLQRTFDLSRTIIIPSIGNWDVWPSNALDPGPNVGLQRLYKTWQPVLDEGASPDDNIRTTFEEGGWFKRTLVKGQVIGLSLNTLYWYEDNPSVSDCSVFERGKAPSTSLHPGDVQFTWLEAQLKAARVGNERVFLLGHVPPADYSNSPLYRRNCYKWYLHLTGEYSDVILGAYYGHVNKDVVSVLVRAAHGTVNEINETPYSLHAVTAKTLKRLKMDKLKVVGTVRTSSSIVPVHNPGFRTGIVDIGRTAIISEEVLWYADLVRANEKHAKDPGTDTLQYRSACKTRSNFKMHNLTAEGYTDWIRRMQVEEGILPDISKKPKKDRRHMLELYTLCMDSNEKLPREEEDDSSHLTLSPTAVRAILLTATITFLGGLGGFFFYVRRLEERGTVWERQRLLFTEVEPESVRRAQRAALRVRERGVDVHGVTI</sequence>
<keyword evidence="1" id="KW-0378">Hydrolase</keyword>
<evidence type="ECO:0000256" key="3">
    <source>
        <dbReference type="SAM" id="Phobius"/>
    </source>
</evidence>
<evidence type="ECO:0000313" key="7">
    <source>
        <dbReference type="Proteomes" id="UP000053201"/>
    </source>
</evidence>
<keyword evidence="3" id="KW-1133">Transmembrane helix</keyword>
<evidence type="ECO:0000256" key="2">
    <source>
        <dbReference type="ARBA" id="ARBA00023180"/>
    </source>
</evidence>
<dbReference type="Pfam" id="PF00149">
    <property type="entry name" value="Metallophos"/>
    <property type="match status" value="1"/>
</dbReference>
<dbReference type="STRING" id="645134.A0A0L0HHH3"/>
<evidence type="ECO:0000256" key="4">
    <source>
        <dbReference type="SAM" id="SignalP"/>
    </source>
</evidence>
<dbReference type="SUPFAM" id="SSF56300">
    <property type="entry name" value="Metallo-dependent phosphatases"/>
    <property type="match status" value="1"/>
</dbReference>
<dbReference type="OMA" id="WFANIAD"/>